<dbReference type="EMBL" id="CAKMRJ010004445">
    <property type="protein sequence ID" value="CAH1437082.1"/>
    <property type="molecule type" value="Genomic_DNA"/>
</dbReference>
<name>A0AAU9NGT4_9ASTR</name>
<evidence type="ECO:0000313" key="2">
    <source>
        <dbReference type="Proteomes" id="UP001157418"/>
    </source>
</evidence>
<comment type="caution">
    <text evidence="1">The sequence shown here is derived from an EMBL/GenBank/DDBJ whole genome shotgun (WGS) entry which is preliminary data.</text>
</comment>
<organism evidence="1 2">
    <name type="scientific">Lactuca virosa</name>
    <dbReference type="NCBI Taxonomy" id="75947"/>
    <lineage>
        <taxon>Eukaryota</taxon>
        <taxon>Viridiplantae</taxon>
        <taxon>Streptophyta</taxon>
        <taxon>Embryophyta</taxon>
        <taxon>Tracheophyta</taxon>
        <taxon>Spermatophyta</taxon>
        <taxon>Magnoliopsida</taxon>
        <taxon>eudicotyledons</taxon>
        <taxon>Gunneridae</taxon>
        <taxon>Pentapetalae</taxon>
        <taxon>asterids</taxon>
        <taxon>campanulids</taxon>
        <taxon>Asterales</taxon>
        <taxon>Asteraceae</taxon>
        <taxon>Cichorioideae</taxon>
        <taxon>Cichorieae</taxon>
        <taxon>Lactucinae</taxon>
        <taxon>Lactuca</taxon>
    </lineage>
</organism>
<proteinExistence type="predicted"/>
<accession>A0AAU9NGT4</accession>
<gene>
    <name evidence="1" type="ORF">LVIROSA_LOCUS23425</name>
</gene>
<evidence type="ECO:0000313" key="1">
    <source>
        <dbReference type="EMBL" id="CAH1437082.1"/>
    </source>
</evidence>
<dbReference type="AlphaFoldDB" id="A0AAU9NGT4"/>
<protein>
    <submittedName>
        <fullName evidence="1">Uncharacterized protein</fullName>
    </submittedName>
</protein>
<dbReference type="Proteomes" id="UP001157418">
    <property type="component" value="Unassembled WGS sequence"/>
</dbReference>
<sequence>MGGKVEDVVYDRGSEASKTCMCPDDTGSNATIRYLRNEGKYSGKIEQPSTHRLKSHPNLFDSDLHYYTRTTQTPFVPSDAPPIDAPIDYAITASFVCLIAVNRRRISFTEL</sequence>
<keyword evidence="2" id="KW-1185">Reference proteome</keyword>
<reference evidence="1 2" key="1">
    <citation type="submission" date="2022-01" db="EMBL/GenBank/DDBJ databases">
        <authorList>
            <person name="Xiong W."/>
            <person name="Schranz E."/>
        </authorList>
    </citation>
    <scope>NUCLEOTIDE SEQUENCE [LARGE SCALE GENOMIC DNA]</scope>
</reference>